<feature type="DNA-binding region" description="OmpR/PhoB-type" evidence="5">
    <location>
        <begin position="1"/>
        <end position="93"/>
    </location>
</feature>
<keyword evidence="3 5" id="KW-0238">DNA-binding</keyword>
<dbReference type="InterPro" id="IPR016032">
    <property type="entry name" value="Sig_transdc_resp-reg_C-effctor"/>
</dbReference>
<dbReference type="InterPro" id="IPR027417">
    <property type="entry name" value="P-loop_NTPase"/>
</dbReference>
<dbReference type="InterPro" id="IPR036388">
    <property type="entry name" value="WH-like_DNA-bd_sf"/>
</dbReference>
<dbReference type="PANTHER" id="PTHR35807:SF1">
    <property type="entry name" value="TRANSCRIPTIONAL REGULATOR REDD"/>
    <property type="match status" value="1"/>
</dbReference>
<dbReference type="RefSeq" id="WP_203876511.1">
    <property type="nucleotide sequence ID" value="NZ_BOOK01000030.1"/>
</dbReference>
<accession>A0A8J3WV00</accession>
<dbReference type="Pfam" id="PF03704">
    <property type="entry name" value="BTAD"/>
    <property type="match status" value="1"/>
</dbReference>
<dbReference type="Pfam" id="PF13424">
    <property type="entry name" value="TPR_12"/>
    <property type="match status" value="2"/>
</dbReference>
<keyword evidence="8" id="KW-1185">Reference proteome</keyword>
<feature type="domain" description="OmpR/PhoB-type" evidence="6">
    <location>
        <begin position="1"/>
        <end position="93"/>
    </location>
</feature>
<dbReference type="EMBL" id="BOOK01000030">
    <property type="protein sequence ID" value="GII02168.1"/>
    <property type="molecule type" value="Genomic_DNA"/>
</dbReference>
<dbReference type="SUPFAM" id="SSF52540">
    <property type="entry name" value="P-loop containing nucleoside triphosphate hydrolases"/>
    <property type="match status" value="1"/>
</dbReference>
<evidence type="ECO:0000259" key="6">
    <source>
        <dbReference type="PROSITE" id="PS51755"/>
    </source>
</evidence>
<evidence type="ECO:0000313" key="8">
    <source>
        <dbReference type="Proteomes" id="UP000634476"/>
    </source>
</evidence>
<dbReference type="InterPro" id="IPR019734">
    <property type="entry name" value="TPR_rpt"/>
</dbReference>
<dbReference type="Pfam" id="PF00931">
    <property type="entry name" value="NB-ARC"/>
    <property type="match status" value="1"/>
</dbReference>
<dbReference type="GO" id="GO:0043531">
    <property type="term" value="F:ADP binding"/>
    <property type="evidence" value="ECO:0007669"/>
    <property type="project" value="InterPro"/>
</dbReference>
<dbReference type="PRINTS" id="PR00364">
    <property type="entry name" value="DISEASERSIST"/>
</dbReference>
<dbReference type="PANTHER" id="PTHR35807">
    <property type="entry name" value="TRANSCRIPTIONAL REGULATOR REDD-RELATED"/>
    <property type="match status" value="1"/>
</dbReference>
<dbReference type="SUPFAM" id="SSF46894">
    <property type="entry name" value="C-terminal effector domain of the bipartite response regulators"/>
    <property type="match status" value="1"/>
</dbReference>
<dbReference type="InterPro" id="IPR011990">
    <property type="entry name" value="TPR-like_helical_dom_sf"/>
</dbReference>
<dbReference type="SMART" id="SM01043">
    <property type="entry name" value="BTAD"/>
    <property type="match status" value="1"/>
</dbReference>
<proteinExistence type="inferred from homology"/>
<dbReference type="SUPFAM" id="SSF48452">
    <property type="entry name" value="TPR-like"/>
    <property type="match status" value="3"/>
</dbReference>
<dbReference type="InterPro" id="IPR001867">
    <property type="entry name" value="OmpR/PhoB-type_DNA-bd"/>
</dbReference>
<dbReference type="Pfam" id="PF00486">
    <property type="entry name" value="Trans_reg_C"/>
    <property type="match status" value="1"/>
</dbReference>
<protein>
    <submittedName>
        <fullName evidence="7">SARP family transcriptional regulator</fullName>
    </submittedName>
</protein>
<evidence type="ECO:0000313" key="7">
    <source>
        <dbReference type="EMBL" id="GII02168.1"/>
    </source>
</evidence>
<dbReference type="PROSITE" id="PS51755">
    <property type="entry name" value="OMPR_PHOB"/>
    <property type="match status" value="1"/>
</dbReference>
<dbReference type="Proteomes" id="UP000634476">
    <property type="component" value="Unassembled WGS sequence"/>
</dbReference>
<evidence type="ECO:0000256" key="1">
    <source>
        <dbReference type="ARBA" id="ARBA00005820"/>
    </source>
</evidence>
<dbReference type="Gene3D" id="1.25.40.10">
    <property type="entry name" value="Tetratricopeptide repeat domain"/>
    <property type="match status" value="2"/>
</dbReference>
<sequence>MEFRILGALEAAADGRLLDLGGSRQRTVLAVLLLNADRPVTIGRLMEALYGDDPPATSRAQVQICISTLRRLFSANGDPDMIVTRSQGYALRTGESRIDARRFDELVLKARRRRDERSLDEAVKHYREALALWRGPALEGVESRLVQSAAGQLDEQRITANEDCIQLELDLGRHHELVGELSRLTEEHPLRERLIGQLMTALYRSDRQAESLQVYRDARRMMIDELGIEPNERLQQLESAILTADERLDPPSPPTQAEAESRVVLPAVPGMLPAGIADFIGRHDQIEEIRQRLTLASGGAARFAVPIVAISGRAGIGKTTIAVHAAHSVTERFPDGQLYADLHGGGTRPVSPMQVLERFLRALGVPGTSLPDSMDERAETYRILLADRRMLIVLDDATTESQVLPLLPGNPASAVIVTSRSRLSGLAGAIQVDVGLFDAIQSLDLLSHIAGADRMQGEPEAAVALAELCGNLPLALRIAGARLAARPHWSVEQLVDRLRDGARRLDELRHGEMGIRASLSLTYEGISEPARHLFRRLAILDSRVFSAWTSAALMDQPLADAQDLLDVLTDAQLIEVISTGRHINTQYRFHDLIRVFARERLAAEEPPAERTATLSRVLSALLSLIRAARSREFGASVSDGQPGSFSSPLPGELVERLVSDPVLWFESERHVLLSGIRQAAQAGFVELCWKLAKQGEDFFESRVYLDDWQETHKIALEAAQNGDDKRGQAEMLGSLGTLSLSEQRFDDARREFQAALELFQEVGDEPNIALSIRNLAFLERLGGQYEAAMDHLEDALKIFCAIGDQISAAHTLHNLAQIRVDCDDIDGAKMLLAEALVRSRSGGSRRVTTQVLHRMGEAHLQAREFALAAGAFEEALTVVQETGDTIGEAFALHGLGMARLRQGRLEEAVTLLGHALTGAQSSHHRLAEANALAGMGELAIAAGKPPEAVSPLRKAATLFRQMRIPLREADTLIMLGEVLRAVGDEAATSAALSRVLELAEQIDLRVGAALRERLSAIQDRGQDRHPVYAAIIADISPRSVSGRALGRG</sequence>
<comment type="caution">
    <text evidence="7">The sequence shown here is derived from an EMBL/GenBank/DDBJ whole genome shotgun (WGS) entry which is preliminary data.</text>
</comment>
<dbReference type="GO" id="GO:0000160">
    <property type="term" value="P:phosphorelay signal transduction system"/>
    <property type="evidence" value="ECO:0007669"/>
    <property type="project" value="InterPro"/>
</dbReference>
<dbReference type="GO" id="GO:0006355">
    <property type="term" value="P:regulation of DNA-templated transcription"/>
    <property type="evidence" value="ECO:0007669"/>
    <property type="project" value="InterPro"/>
</dbReference>
<keyword evidence="4" id="KW-0804">Transcription</keyword>
<dbReference type="Gene3D" id="1.10.10.10">
    <property type="entry name" value="Winged helix-like DNA-binding domain superfamily/Winged helix DNA-binding domain"/>
    <property type="match status" value="1"/>
</dbReference>
<keyword evidence="2" id="KW-0805">Transcription regulation</keyword>
<name>A0A8J3WV00_9ACTN</name>
<dbReference type="SMART" id="SM00862">
    <property type="entry name" value="Trans_reg_C"/>
    <property type="match status" value="1"/>
</dbReference>
<organism evidence="7 8">
    <name type="scientific">Planobispora takensis</name>
    <dbReference type="NCBI Taxonomy" id="1367882"/>
    <lineage>
        <taxon>Bacteria</taxon>
        <taxon>Bacillati</taxon>
        <taxon>Actinomycetota</taxon>
        <taxon>Actinomycetes</taxon>
        <taxon>Streptosporangiales</taxon>
        <taxon>Streptosporangiaceae</taxon>
        <taxon>Planobispora</taxon>
    </lineage>
</organism>
<dbReference type="GO" id="GO:0003677">
    <property type="term" value="F:DNA binding"/>
    <property type="evidence" value="ECO:0007669"/>
    <property type="project" value="UniProtKB-UniRule"/>
</dbReference>
<evidence type="ECO:0000256" key="3">
    <source>
        <dbReference type="ARBA" id="ARBA00023125"/>
    </source>
</evidence>
<dbReference type="InterPro" id="IPR051677">
    <property type="entry name" value="AfsR-DnrI-RedD_regulator"/>
</dbReference>
<comment type="similarity">
    <text evidence="1">Belongs to the AfsR/DnrI/RedD regulatory family.</text>
</comment>
<dbReference type="Gene3D" id="3.40.50.300">
    <property type="entry name" value="P-loop containing nucleotide triphosphate hydrolases"/>
    <property type="match status" value="1"/>
</dbReference>
<evidence type="ECO:0000256" key="4">
    <source>
        <dbReference type="ARBA" id="ARBA00023163"/>
    </source>
</evidence>
<evidence type="ECO:0000256" key="2">
    <source>
        <dbReference type="ARBA" id="ARBA00023015"/>
    </source>
</evidence>
<dbReference type="InterPro" id="IPR005158">
    <property type="entry name" value="BTAD"/>
</dbReference>
<dbReference type="InterPro" id="IPR002182">
    <property type="entry name" value="NB-ARC"/>
</dbReference>
<dbReference type="SMART" id="SM00028">
    <property type="entry name" value="TPR"/>
    <property type="match status" value="7"/>
</dbReference>
<dbReference type="AlphaFoldDB" id="A0A8J3WV00"/>
<evidence type="ECO:0000256" key="5">
    <source>
        <dbReference type="PROSITE-ProRule" id="PRU01091"/>
    </source>
</evidence>
<gene>
    <name evidence="7" type="ORF">Pta02_41760</name>
</gene>
<dbReference type="CDD" id="cd15831">
    <property type="entry name" value="BTAD"/>
    <property type="match status" value="1"/>
</dbReference>
<reference evidence="7" key="1">
    <citation type="submission" date="2021-01" db="EMBL/GenBank/DDBJ databases">
        <title>Whole genome shotgun sequence of Planobispora takensis NBRC 109077.</title>
        <authorList>
            <person name="Komaki H."/>
            <person name="Tamura T."/>
        </authorList>
    </citation>
    <scope>NUCLEOTIDE SEQUENCE</scope>
    <source>
        <strain evidence="7">NBRC 109077</strain>
    </source>
</reference>